<comment type="caution">
    <text evidence="2">The sequence shown here is derived from an EMBL/GenBank/DDBJ whole genome shotgun (WGS) entry which is preliminary data.</text>
</comment>
<evidence type="ECO:0008006" key="4">
    <source>
        <dbReference type="Google" id="ProtNLM"/>
    </source>
</evidence>
<protein>
    <recommendedName>
        <fullName evidence="4">PepSY domain-containing protein</fullName>
    </recommendedName>
</protein>
<feature type="chain" id="PRO_5039933567" description="PepSY domain-containing protein" evidence="1">
    <location>
        <begin position="25"/>
        <end position="223"/>
    </location>
</feature>
<gene>
    <name evidence="2" type="ORF">KDK92_03065</name>
</gene>
<dbReference type="AlphaFoldDB" id="A0A9J6NW38"/>
<feature type="signal peptide" evidence="1">
    <location>
        <begin position="1"/>
        <end position="24"/>
    </location>
</feature>
<reference evidence="2" key="1">
    <citation type="journal article" date="2021" name="mSystems">
        <title>Bacteria and Archaea Synergistically Convert Glycine Betaine to Biogenic Methane in the Formosa Cold Seep of the South China Sea.</title>
        <authorList>
            <person name="Li L."/>
            <person name="Zhang W."/>
            <person name="Zhang S."/>
            <person name="Song L."/>
            <person name="Sun Q."/>
            <person name="Zhang H."/>
            <person name="Xiang H."/>
            <person name="Dong X."/>
        </authorList>
    </citation>
    <scope>NUCLEOTIDE SEQUENCE</scope>
    <source>
        <strain evidence="2">ZWT</strain>
    </source>
</reference>
<keyword evidence="1" id="KW-0732">Signal</keyword>
<evidence type="ECO:0000313" key="2">
    <source>
        <dbReference type="EMBL" id="MCM1988706.1"/>
    </source>
</evidence>
<reference evidence="2" key="2">
    <citation type="submission" date="2021-04" db="EMBL/GenBank/DDBJ databases">
        <authorList>
            <person name="Dong X."/>
        </authorList>
    </citation>
    <scope>NUCLEOTIDE SEQUENCE</scope>
    <source>
        <strain evidence="2">ZWT</strain>
    </source>
</reference>
<dbReference type="EMBL" id="JAGSOJ010000001">
    <property type="protein sequence ID" value="MCM1988706.1"/>
    <property type="molecule type" value="Genomic_DNA"/>
</dbReference>
<evidence type="ECO:0000256" key="1">
    <source>
        <dbReference type="SAM" id="SignalP"/>
    </source>
</evidence>
<dbReference type="RefSeq" id="WP_250857576.1">
    <property type="nucleotide sequence ID" value="NZ_JAGSOJ010000001.1"/>
</dbReference>
<evidence type="ECO:0000313" key="3">
    <source>
        <dbReference type="Proteomes" id="UP001056429"/>
    </source>
</evidence>
<name>A0A9J6NW38_9CLOT</name>
<accession>A0A9J6NW38</accession>
<sequence length="223" mass="24960">MKSKKLVALALLAVISVGAGKAYAEISKNTISKNKLMTEKVSIQVSDNKDKEDKLKEIVLKALEKYFNEKIDVNGSEEIVQLIKADVEWNSHGKDYYTIGWENGEKGWYCNIAEDGEIFELGMDTGTDWKKVDLIDLEEAKKIAFDFVKEKKLIDNINELEFLGEATIGPDTCGVVYKYGEDKGILISVDSGTKKVRGFTYKSESDARKCVENTDYRDSGTLG</sequence>
<keyword evidence="3" id="KW-1185">Reference proteome</keyword>
<organism evidence="2 3">
    <name type="scientific">Oceanirhabdus seepicola</name>
    <dbReference type="NCBI Taxonomy" id="2828781"/>
    <lineage>
        <taxon>Bacteria</taxon>
        <taxon>Bacillati</taxon>
        <taxon>Bacillota</taxon>
        <taxon>Clostridia</taxon>
        <taxon>Eubacteriales</taxon>
        <taxon>Clostridiaceae</taxon>
        <taxon>Oceanirhabdus</taxon>
    </lineage>
</organism>
<proteinExistence type="predicted"/>
<dbReference type="Proteomes" id="UP001056429">
    <property type="component" value="Unassembled WGS sequence"/>
</dbReference>